<evidence type="ECO:0000256" key="4">
    <source>
        <dbReference type="ARBA" id="ARBA00023015"/>
    </source>
</evidence>
<dbReference type="InterPro" id="IPR036890">
    <property type="entry name" value="HATPase_C_sf"/>
</dbReference>
<dbReference type="InterPro" id="IPR005467">
    <property type="entry name" value="His_kinase_dom"/>
</dbReference>
<dbReference type="Pfam" id="PF07494">
    <property type="entry name" value="Reg_prop"/>
    <property type="match status" value="4"/>
</dbReference>
<dbReference type="SUPFAM" id="SSF55874">
    <property type="entry name" value="ATPase domain of HSP90 chaperone/DNA topoisomerase II/histidine kinase"/>
    <property type="match status" value="1"/>
</dbReference>
<dbReference type="Pfam" id="PF00512">
    <property type="entry name" value="HisKA"/>
    <property type="match status" value="1"/>
</dbReference>
<feature type="domain" description="Response regulatory" evidence="10">
    <location>
        <begin position="1106"/>
        <end position="1221"/>
    </location>
</feature>
<dbReference type="EC" id="2.7.13.3" evidence="2"/>
<dbReference type="InterPro" id="IPR018060">
    <property type="entry name" value="HTH_AraC"/>
</dbReference>
<accession>A0ABX1D7V7</accession>
<dbReference type="SUPFAM" id="SSF63829">
    <property type="entry name" value="Calcium-dependent phosphotriesterase"/>
    <property type="match status" value="3"/>
</dbReference>
<dbReference type="Gene3D" id="2.130.10.10">
    <property type="entry name" value="YVTN repeat-like/Quinoprotein amine dehydrogenase"/>
    <property type="match status" value="2"/>
</dbReference>
<dbReference type="Pfam" id="PF07495">
    <property type="entry name" value="Y_Y_Y"/>
    <property type="match status" value="1"/>
</dbReference>
<dbReference type="Gene3D" id="1.10.287.130">
    <property type="match status" value="1"/>
</dbReference>
<feature type="modified residue" description="4-aspartylphosphate" evidence="7">
    <location>
        <position position="1154"/>
    </location>
</feature>
<dbReference type="SUPFAM" id="SSF46689">
    <property type="entry name" value="Homeodomain-like"/>
    <property type="match status" value="1"/>
</dbReference>
<dbReference type="InterPro" id="IPR009057">
    <property type="entry name" value="Homeodomain-like_sf"/>
</dbReference>
<dbReference type="Gene3D" id="3.40.50.2300">
    <property type="match status" value="1"/>
</dbReference>
<organism evidence="11 12">
    <name type="scientific">Tamlana crocina</name>
    <dbReference type="NCBI Taxonomy" id="393006"/>
    <lineage>
        <taxon>Bacteria</taxon>
        <taxon>Pseudomonadati</taxon>
        <taxon>Bacteroidota</taxon>
        <taxon>Flavobacteriia</taxon>
        <taxon>Flavobacteriales</taxon>
        <taxon>Flavobacteriaceae</taxon>
        <taxon>Tamlana</taxon>
    </lineage>
</organism>
<evidence type="ECO:0000256" key="1">
    <source>
        <dbReference type="ARBA" id="ARBA00000085"/>
    </source>
</evidence>
<keyword evidence="4" id="KW-0805">Transcription regulation</keyword>
<reference evidence="11 12" key="1">
    <citation type="submission" date="2020-03" db="EMBL/GenBank/DDBJ databases">
        <title>Tamlana sp. nov, isolated from XXX.</title>
        <authorList>
            <person name="Cao W.R."/>
        </authorList>
    </citation>
    <scope>NUCLEOTIDE SEQUENCE [LARGE SCALE GENOMIC DNA]</scope>
    <source>
        <strain evidence="11 12">HST1-43</strain>
    </source>
</reference>
<comment type="caution">
    <text evidence="11">The sequence shown here is derived from an EMBL/GenBank/DDBJ whole genome shotgun (WGS) entry which is preliminary data.</text>
</comment>
<dbReference type="InterPro" id="IPR011123">
    <property type="entry name" value="Y_Y_Y"/>
</dbReference>
<dbReference type="PROSITE" id="PS00041">
    <property type="entry name" value="HTH_ARAC_FAMILY_1"/>
    <property type="match status" value="1"/>
</dbReference>
<keyword evidence="5" id="KW-0238">DNA-binding</keyword>
<dbReference type="PROSITE" id="PS01124">
    <property type="entry name" value="HTH_ARAC_FAMILY_2"/>
    <property type="match status" value="1"/>
</dbReference>
<feature type="domain" description="HTH araC/xylS-type" evidence="8">
    <location>
        <begin position="1253"/>
        <end position="1352"/>
    </location>
</feature>
<dbReference type="SUPFAM" id="SSF52172">
    <property type="entry name" value="CheY-like"/>
    <property type="match status" value="1"/>
</dbReference>
<dbReference type="SUPFAM" id="SSF47384">
    <property type="entry name" value="Homodimeric domain of signal transducing histidine kinase"/>
    <property type="match status" value="1"/>
</dbReference>
<proteinExistence type="predicted"/>
<dbReference type="Pfam" id="PF12833">
    <property type="entry name" value="HTH_18"/>
    <property type="match status" value="1"/>
</dbReference>
<name>A0ABX1D7V7_9FLAO</name>
<keyword evidence="12" id="KW-1185">Reference proteome</keyword>
<keyword evidence="6" id="KW-0804">Transcription</keyword>
<evidence type="ECO:0000256" key="5">
    <source>
        <dbReference type="ARBA" id="ARBA00023125"/>
    </source>
</evidence>
<dbReference type="InterPro" id="IPR018062">
    <property type="entry name" value="HTH_AraC-typ_CS"/>
</dbReference>
<dbReference type="InterPro" id="IPR003594">
    <property type="entry name" value="HATPase_dom"/>
</dbReference>
<dbReference type="SMART" id="SM00448">
    <property type="entry name" value="REC"/>
    <property type="match status" value="1"/>
</dbReference>
<dbReference type="InterPro" id="IPR011110">
    <property type="entry name" value="Reg_prop"/>
</dbReference>
<protein>
    <recommendedName>
        <fullName evidence="2">histidine kinase</fullName>
        <ecNumber evidence="2">2.7.13.3</ecNumber>
    </recommendedName>
</protein>
<dbReference type="InterPro" id="IPR004358">
    <property type="entry name" value="Sig_transdc_His_kin-like_C"/>
</dbReference>
<evidence type="ECO:0000259" key="10">
    <source>
        <dbReference type="PROSITE" id="PS50110"/>
    </source>
</evidence>
<evidence type="ECO:0000256" key="3">
    <source>
        <dbReference type="ARBA" id="ARBA00022553"/>
    </source>
</evidence>
<dbReference type="InterPro" id="IPR015943">
    <property type="entry name" value="WD40/YVTN_repeat-like_dom_sf"/>
</dbReference>
<keyword evidence="3 7" id="KW-0597">Phosphoprotein</keyword>
<evidence type="ECO:0000256" key="2">
    <source>
        <dbReference type="ARBA" id="ARBA00012438"/>
    </source>
</evidence>
<dbReference type="Gene3D" id="3.30.565.10">
    <property type="entry name" value="Histidine kinase-like ATPase, C-terminal domain"/>
    <property type="match status" value="1"/>
</dbReference>
<dbReference type="InterPro" id="IPR003661">
    <property type="entry name" value="HisK_dim/P_dom"/>
</dbReference>
<sequence length="1356" mass="153863">MQRVFCLIVFLGLFYCGVAQKKVYQFTHLSTAEGLSQSSAIAIEQDDLGQIWIGTRDGLNRYDGSKFKIYRNDFDDESSLSNNDILAIKQDSKGFIWIGTYNGLNKYNPRSDTFTRYFHEQNKGSLSNNTVWTIEEMSNGEMWIGTSNGLSVYNQDSNTFKTYVKSSSEESLLGNHILSILETREGTIYIGTTSGLSEAIKDNNGNYKFKAIPKTTSVYIQDVIESENGEILMATQSRGVLSYNIVSKKVKTFPIVGEKNDAGKNVRRLLYDVKGLLWIGTYNGLTVVKNNKVVASLMSDLNNPKSLSKNSIKCLFKDKKGSIWIGTYYGGVNIWDESNVNFINYAHKLGNRGLNYNVVSSIAHYDNLVFFGTEGGGINIYDKTLQSFSYIEQRSTNQLPDNNIKALSIIDKDKIWIGTFNRGLAIYNLSTKTFETNTLPSQLKSFLSDVGIYSIQKDKYQNVWIGTFGKGIVKYNQALQTYNVIGASDDISKSLSSNLIRALMIDDQQNVWAGTEKGLNKIDNNGIVTPYFYDFNRQYGDDILCVFQDSNRNIWVGTKAKGLFKLERTTFVPIPLKENNIKLSSINSILEDKPHTLWLSTNQGLVKYNINSGQLELFNQRDGLVGNEFNNNAALKVGRSDFYFGGPTGVSFFNSNLLNKNTYAPQVILTDFTIKNEPVALNDENEVLHEALPFTKSIRLSHDQGNFSITFSIPNFINSNNNSYQYRLAGLEEEWNFSSNNTASYTIQNPGNYVFEVRGVNSDGVFNKDVTSLDIEVRPAPWRSWWAFMLYGLFIVTALYFLIDVLKSKTKLRHQLEMEHLEAERTKEINKTKLEFFTNISHEFRTPLALILGPLHQIIEDYRGSNKIYKKLLVVENSANHLLQLINRLMDFRKLENNLYKLETAEGNIVKFLKEIYLSFSEFAKDGSYNYNFIAPQDLILVYYDRNKLERVFYNLISNAFRYTPKGGQINVKIERLNHSVLIKIEDTGVGIAEEYQDKIFERFFEVAVNNRPDNDYNKGTGIGLSIAKNIVDLHKGSIKLEANNGGQGSVFCVELLLGSDHLSDDEIIEDFKFSDDVSQYVDQLEPQTLGLDDALDTLPIAGKQTILLVEDNKPLRKFMKSILKDVYNILEAENGKVAFNLAIKETPDLIISDVVMPVMPGTELCAAVKNDIKTSHIPLILLTSRTSLVYKLEGLERGADDYISKPFNVKEFKVRIKNILDANARLKQKFTESTLLQPNEVTVTSIDEKLYKKAVQIVESNIGNDGFDVPFFCSELGVSRTMLFTKIKAWSGFTPNEFVQHFRMTRAAQLLEQGKINISEISYRVGFKNPKYFSKCFQKKFGKTPTQYANKFREV</sequence>
<comment type="catalytic activity">
    <reaction evidence="1">
        <text>ATP + protein L-histidine = ADP + protein N-phospho-L-histidine.</text>
        <dbReference type="EC" id="2.7.13.3"/>
    </reaction>
</comment>
<dbReference type="EMBL" id="JAAVJS010000002">
    <property type="protein sequence ID" value="NJX14345.1"/>
    <property type="molecule type" value="Genomic_DNA"/>
</dbReference>
<dbReference type="Pfam" id="PF00072">
    <property type="entry name" value="Response_reg"/>
    <property type="match status" value="1"/>
</dbReference>
<dbReference type="PANTHER" id="PTHR43547:SF2">
    <property type="entry name" value="HYBRID SIGNAL TRANSDUCTION HISTIDINE KINASE C"/>
    <property type="match status" value="1"/>
</dbReference>
<dbReference type="Proteomes" id="UP000760545">
    <property type="component" value="Unassembled WGS sequence"/>
</dbReference>
<dbReference type="InterPro" id="IPR011006">
    <property type="entry name" value="CheY-like_superfamily"/>
</dbReference>
<feature type="domain" description="Histidine kinase" evidence="9">
    <location>
        <begin position="839"/>
        <end position="1060"/>
    </location>
</feature>
<dbReference type="PROSITE" id="PS50109">
    <property type="entry name" value="HIS_KIN"/>
    <property type="match status" value="1"/>
</dbReference>
<evidence type="ECO:0000256" key="6">
    <source>
        <dbReference type="ARBA" id="ARBA00023163"/>
    </source>
</evidence>
<dbReference type="PROSITE" id="PS50110">
    <property type="entry name" value="RESPONSE_REGULATORY"/>
    <property type="match status" value="1"/>
</dbReference>
<dbReference type="SMART" id="SM00342">
    <property type="entry name" value="HTH_ARAC"/>
    <property type="match status" value="1"/>
</dbReference>
<dbReference type="SMART" id="SM00387">
    <property type="entry name" value="HATPase_c"/>
    <property type="match status" value="1"/>
</dbReference>
<dbReference type="Gene3D" id="2.60.40.10">
    <property type="entry name" value="Immunoglobulins"/>
    <property type="match status" value="1"/>
</dbReference>
<evidence type="ECO:0000313" key="11">
    <source>
        <dbReference type="EMBL" id="NJX14345.1"/>
    </source>
</evidence>
<evidence type="ECO:0000256" key="7">
    <source>
        <dbReference type="PROSITE-ProRule" id="PRU00169"/>
    </source>
</evidence>
<dbReference type="Pfam" id="PF02518">
    <property type="entry name" value="HATPase_c"/>
    <property type="match status" value="1"/>
</dbReference>
<gene>
    <name evidence="11" type="ORF">HC176_02445</name>
</gene>
<evidence type="ECO:0000313" key="12">
    <source>
        <dbReference type="Proteomes" id="UP000760545"/>
    </source>
</evidence>
<dbReference type="CDD" id="cd00082">
    <property type="entry name" value="HisKA"/>
    <property type="match status" value="1"/>
</dbReference>
<evidence type="ECO:0000259" key="9">
    <source>
        <dbReference type="PROSITE" id="PS50109"/>
    </source>
</evidence>
<dbReference type="PANTHER" id="PTHR43547">
    <property type="entry name" value="TWO-COMPONENT HISTIDINE KINASE"/>
    <property type="match status" value="1"/>
</dbReference>
<dbReference type="InterPro" id="IPR036097">
    <property type="entry name" value="HisK_dim/P_sf"/>
</dbReference>
<dbReference type="SMART" id="SM00388">
    <property type="entry name" value="HisKA"/>
    <property type="match status" value="1"/>
</dbReference>
<dbReference type="InterPro" id="IPR001789">
    <property type="entry name" value="Sig_transdc_resp-reg_receiver"/>
</dbReference>
<dbReference type="InterPro" id="IPR013783">
    <property type="entry name" value="Ig-like_fold"/>
</dbReference>
<evidence type="ECO:0000259" key="8">
    <source>
        <dbReference type="PROSITE" id="PS01124"/>
    </source>
</evidence>
<dbReference type="PRINTS" id="PR00344">
    <property type="entry name" value="BCTRLSENSOR"/>
</dbReference>
<dbReference type="Gene3D" id="1.10.10.60">
    <property type="entry name" value="Homeodomain-like"/>
    <property type="match status" value="1"/>
</dbReference>